<evidence type="ECO:0008006" key="4">
    <source>
        <dbReference type="Google" id="ProtNLM"/>
    </source>
</evidence>
<accession>A0ABS1BBV0</accession>
<protein>
    <recommendedName>
        <fullName evidence="4">DUF2470 domain-containing protein</fullName>
    </recommendedName>
</protein>
<comment type="caution">
    <text evidence="2">The sequence shown here is derived from an EMBL/GenBank/DDBJ whole genome shotgun (WGS) entry which is preliminary data.</text>
</comment>
<gene>
    <name evidence="2" type="ORF">I8D64_11975</name>
</gene>
<evidence type="ECO:0000256" key="1">
    <source>
        <dbReference type="SAM" id="MobiDB-lite"/>
    </source>
</evidence>
<sequence length="270" mass="28903">MAEGAVLGTPARSVGPETPAWPRTLRGDASIDAGTDASTEVQTLLDASAEELLELVRTARVMLRTTAVDGARTLHSRIALAPGVAISCLHEEHDDRPGPTLHLRVRTGDHMLAGMLAGMPDAPELRAAPRIADPTRPWHELTPEQLEMLARAAPLHPDEPDVRGVGGDDDLVDALCHERVRLTAALHVRDASRSELVTGWNGLWVLGERALHALRVRTGSQEMALRRVVPGDIAYELTTRTAAAFHMLGALERERAGLGAGTAAGDGSRR</sequence>
<name>A0ABS1BBV0_9MICO</name>
<dbReference type="Proteomes" id="UP000612352">
    <property type="component" value="Unassembled WGS sequence"/>
</dbReference>
<organism evidence="2 3">
    <name type="scientific">Brachybacterium halotolerans</name>
    <dbReference type="NCBI Taxonomy" id="2795215"/>
    <lineage>
        <taxon>Bacteria</taxon>
        <taxon>Bacillati</taxon>
        <taxon>Actinomycetota</taxon>
        <taxon>Actinomycetes</taxon>
        <taxon>Micrococcales</taxon>
        <taxon>Dermabacteraceae</taxon>
        <taxon>Brachybacterium</taxon>
    </lineage>
</organism>
<feature type="region of interest" description="Disordered" evidence="1">
    <location>
        <begin position="1"/>
        <end position="30"/>
    </location>
</feature>
<evidence type="ECO:0000313" key="3">
    <source>
        <dbReference type="Proteomes" id="UP000612352"/>
    </source>
</evidence>
<reference evidence="2 3" key="1">
    <citation type="submission" date="2020-12" db="EMBL/GenBank/DDBJ databases">
        <title>Brachybacterium sp. MASK1Z-5, whole genome shotgun sequence.</title>
        <authorList>
            <person name="Tuo L."/>
        </authorList>
    </citation>
    <scope>NUCLEOTIDE SEQUENCE [LARGE SCALE GENOMIC DNA]</scope>
    <source>
        <strain evidence="2 3">MASK1Z-5</strain>
    </source>
</reference>
<keyword evidence="3" id="KW-1185">Reference proteome</keyword>
<proteinExistence type="predicted"/>
<dbReference type="RefSeq" id="WP_200503025.1">
    <property type="nucleotide sequence ID" value="NZ_JAEDAJ010000007.1"/>
</dbReference>
<dbReference type="EMBL" id="JAEDAJ010000007">
    <property type="protein sequence ID" value="MBK0332113.1"/>
    <property type="molecule type" value="Genomic_DNA"/>
</dbReference>
<evidence type="ECO:0000313" key="2">
    <source>
        <dbReference type="EMBL" id="MBK0332113.1"/>
    </source>
</evidence>